<dbReference type="Pfam" id="PF05938">
    <property type="entry name" value="Self-incomp_S1"/>
    <property type="match status" value="1"/>
</dbReference>
<proteinExistence type="inferred from homology"/>
<dbReference type="PANTHER" id="PTHR31232:SF18">
    <property type="entry name" value="S-PROTEIN HOMOLOG"/>
    <property type="match status" value="1"/>
</dbReference>
<evidence type="ECO:0000256" key="6">
    <source>
        <dbReference type="RuleBase" id="RU367044"/>
    </source>
</evidence>
<gene>
    <name evidence="8" type="ORF">BVC80_1831g64</name>
</gene>
<feature type="transmembrane region" description="Helical" evidence="7">
    <location>
        <begin position="20"/>
        <end position="42"/>
    </location>
</feature>
<evidence type="ECO:0000313" key="9">
    <source>
        <dbReference type="Proteomes" id="UP000195402"/>
    </source>
</evidence>
<evidence type="ECO:0000256" key="1">
    <source>
        <dbReference type="ARBA" id="ARBA00004613"/>
    </source>
</evidence>
<protein>
    <recommendedName>
        <fullName evidence="6">S-protein homolog</fullName>
    </recommendedName>
</protein>
<dbReference type="AlphaFoldDB" id="A0A200R734"/>
<organism evidence="8 9">
    <name type="scientific">Macleaya cordata</name>
    <name type="common">Five-seeded plume-poppy</name>
    <name type="synonym">Bocconia cordata</name>
    <dbReference type="NCBI Taxonomy" id="56857"/>
    <lineage>
        <taxon>Eukaryota</taxon>
        <taxon>Viridiplantae</taxon>
        <taxon>Streptophyta</taxon>
        <taxon>Embryophyta</taxon>
        <taxon>Tracheophyta</taxon>
        <taxon>Spermatophyta</taxon>
        <taxon>Magnoliopsida</taxon>
        <taxon>Ranunculales</taxon>
        <taxon>Papaveraceae</taxon>
        <taxon>Papaveroideae</taxon>
        <taxon>Macleaya</taxon>
    </lineage>
</organism>
<name>A0A200R734_MACCD</name>
<evidence type="ECO:0000256" key="7">
    <source>
        <dbReference type="SAM" id="Phobius"/>
    </source>
</evidence>
<dbReference type="OMA" id="CIMISSC"/>
<keyword evidence="7" id="KW-1133">Transmembrane helix</keyword>
<dbReference type="Proteomes" id="UP000195402">
    <property type="component" value="Unassembled WGS sequence"/>
</dbReference>
<dbReference type="PANTHER" id="PTHR31232">
    <property type="match status" value="1"/>
</dbReference>
<comment type="caution">
    <text evidence="8">The sequence shown here is derived from an EMBL/GenBank/DDBJ whole genome shotgun (WGS) entry which is preliminary data.</text>
</comment>
<keyword evidence="3 6" id="KW-0713">Self-incompatibility</keyword>
<dbReference type="InterPro" id="IPR010264">
    <property type="entry name" value="Self-incomp_S1"/>
</dbReference>
<evidence type="ECO:0000256" key="5">
    <source>
        <dbReference type="ARBA" id="ARBA00022729"/>
    </source>
</evidence>
<keyword evidence="7" id="KW-0472">Membrane</keyword>
<accession>A0A200R734</accession>
<reference evidence="8 9" key="1">
    <citation type="journal article" date="2017" name="Mol. Plant">
        <title>The Genome of Medicinal Plant Macleaya cordata Provides New Insights into Benzylisoquinoline Alkaloids Metabolism.</title>
        <authorList>
            <person name="Liu X."/>
            <person name="Liu Y."/>
            <person name="Huang P."/>
            <person name="Ma Y."/>
            <person name="Qing Z."/>
            <person name="Tang Q."/>
            <person name="Cao H."/>
            <person name="Cheng P."/>
            <person name="Zheng Y."/>
            <person name="Yuan Z."/>
            <person name="Zhou Y."/>
            <person name="Liu J."/>
            <person name="Tang Z."/>
            <person name="Zhuo Y."/>
            <person name="Zhang Y."/>
            <person name="Yu L."/>
            <person name="Huang J."/>
            <person name="Yang P."/>
            <person name="Peng Q."/>
            <person name="Zhang J."/>
            <person name="Jiang W."/>
            <person name="Zhang Z."/>
            <person name="Lin K."/>
            <person name="Ro D.K."/>
            <person name="Chen X."/>
            <person name="Xiong X."/>
            <person name="Shang Y."/>
            <person name="Huang S."/>
            <person name="Zeng J."/>
        </authorList>
    </citation>
    <scope>NUCLEOTIDE SEQUENCE [LARGE SCALE GENOMIC DNA]</scope>
    <source>
        <strain evidence="9">cv. BLH2017</strain>
        <tissue evidence="8">Root</tissue>
    </source>
</reference>
<dbReference type="GO" id="GO:0005576">
    <property type="term" value="C:extracellular region"/>
    <property type="evidence" value="ECO:0007669"/>
    <property type="project" value="UniProtKB-SubCell"/>
</dbReference>
<comment type="similarity">
    <text evidence="2 6">Belongs to the plant self-incompatibility (S1) protein family.</text>
</comment>
<sequence length="159" mass="18602">MGTGSRHLNKLPFSSSSSSSLFLLVVVAVFCIMISSCCQSVYGQIMYDRVHIYAFNDLDPVTTLTIHCKSKDDDLGEHTLTIGQNFQWSFHPNLFETTLFWCSMWWHDSNGKLVQASHEVYRVNREWYKCATRCYWSIRKDGWYEGPSRGDVHLRYPWQ</sequence>
<dbReference type="InParanoid" id="A0A200R734"/>
<dbReference type="GO" id="GO:0060320">
    <property type="term" value="P:rejection of self pollen"/>
    <property type="evidence" value="ECO:0007669"/>
    <property type="project" value="UniProtKB-KW"/>
</dbReference>
<evidence type="ECO:0000256" key="4">
    <source>
        <dbReference type="ARBA" id="ARBA00022525"/>
    </source>
</evidence>
<keyword evidence="7" id="KW-0812">Transmembrane</keyword>
<keyword evidence="9" id="KW-1185">Reference proteome</keyword>
<evidence type="ECO:0000256" key="3">
    <source>
        <dbReference type="ARBA" id="ARBA00022471"/>
    </source>
</evidence>
<dbReference type="EMBL" id="MVGT01000435">
    <property type="protein sequence ID" value="OVA18534.1"/>
    <property type="molecule type" value="Genomic_DNA"/>
</dbReference>
<evidence type="ECO:0000313" key="8">
    <source>
        <dbReference type="EMBL" id="OVA18534.1"/>
    </source>
</evidence>
<dbReference type="OrthoDB" id="1900999at2759"/>
<evidence type="ECO:0000256" key="2">
    <source>
        <dbReference type="ARBA" id="ARBA00005581"/>
    </source>
</evidence>
<comment type="subcellular location">
    <subcellularLocation>
        <location evidence="1 6">Secreted</location>
    </subcellularLocation>
</comment>
<keyword evidence="4 6" id="KW-0964">Secreted</keyword>
<keyword evidence="5" id="KW-0732">Signal</keyword>